<protein>
    <submittedName>
        <fullName evidence="2">Uncharacterized protein</fullName>
    </submittedName>
</protein>
<dbReference type="AlphaFoldDB" id="A0A9P8VJ88"/>
<name>A0A9P8VJ88_9PEZI</name>
<keyword evidence="1" id="KW-0732">Signal</keyword>
<dbReference type="Proteomes" id="UP000770015">
    <property type="component" value="Unassembled WGS sequence"/>
</dbReference>
<dbReference type="EMBL" id="JAGSXJ010000004">
    <property type="protein sequence ID" value="KAH6692689.1"/>
    <property type="molecule type" value="Genomic_DNA"/>
</dbReference>
<organism evidence="2 3">
    <name type="scientific">Plectosphaerella plurivora</name>
    <dbReference type="NCBI Taxonomy" id="936078"/>
    <lineage>
        <taxon>Eukaryota</taxon>
        <taxon>Fungi</taxon>
        <taxon>Dikarya</taxon>
        <taxon>Ascomycota</taxon>
        <taxon>Pezizomycotina</taxon>
        <taxon>Sordariomycetes</taxon>
        <taxon>Hypocreomycetidae</taxon>
        <taxon>Glomerellales</taxon>
        <taxon>Plectosphaerellaceae</taxon>
        <taxon>Plectosphaerella</taxon>
    </lineage>
</organism>
<gene>
    <name evidence="2" type="ORF">F5X68DRAFT_250916</name>
</gene>
<dbReference type="OrthoDB" id="2112446at2759"/>
<dbReference type="PANTHER" id="PTHR39603:SF1">
    <property type="entry name" value="CYANOVIRIN-N DOMAIN-CONTAINING PROTEIN"/>
    <property type="match status" value="1"/>
</dbReference>
<evidence type="ECO:0000313" key="2">
    <source>
        <dbReference type="EMBL" id="KAH6692689.1"/>
    </source>
</evidence>
<evidence type="ECO:0000313" key="3">
    <source>
        <dbReference type="Proteomes" id="UP000770015"/>
    </source>
</evidence>
<feature type="signal peptide" evidence="1">
    <location>
        <begin position="1"/>
        <end position="19"/>
    </location>
</feature>
<reference evidence="2" key="1">
    <citation type="journal article" date="2021" name="Nat. Commun.">
        <title>Genetic determinants of endophytism in the Arabidopsis root mycobiome.</title>
        <authorList>
            <person name="Mesny F."/>
            <person name="Miyauchi S."/>
            <person name="Thiergart T."/>
            <person name="Pickel B."/>
            <person name="Atanasova L."/>
            <person name="Karlsson M."/>
            <person name="Huettel B."/>
            <person name="Barry K.W."/>
            <person name="Haridas S."/>
            <person name="Chen C."/>
            <person name="Bauer D."/>
            <person name="Andreopoulos W."/>
            <person name="Pangilinan J."/>
            <person name="LaButti K."/>
            <person name="Riley R."/>
            <person name="Lipzen A."/>
            <person name="Clum A."/>
            <person name="Drula E."/>
            <person name="Henrissat B."/>
            <person name="Kohler A."/>
            <person name="Grigoriev I.V."/>
            <person name="Martin F.M."/>
            <person name="Hacquard S."/>
        </authorList>
    </citation>
    <scope>NUCLEOTIDE SEQUENCE</scope>
    <source>
        <strain evidence="2">MPI-SDFR-AT-0117</strain>
    </source>
</reference>
<sequence length="182" mass="19192">MLSPRNVALALLAMPFVAALPSASSDVSGAADGLFSFESWAGALARGKPTLSVEEAIAAAGHLQDPSTVERSLEKRLRCNHLSKPPAWGPDAVECINYLARSGLTCRVETVVSMCIIGGAQIFASKVNTRQAYTESSCEHVARAAGAIMDSCYRSDDTVQGDHYAYGNGDMVVTLTSPQSLP</sequence>
<proteinExistence type="predicted"/>
<evidence type="ECO:0000256" key="1">
    <source>
        <dbReference type="SAM" id="SignalP"/>
    </source>
</evidence>
<keyword evidence="3" id="KW-1185">Reference proteome</keyword>
<dbReference type="PANTHER" id="PTHR39603">
    <property type="entry name" value="CYANOVIRIN-N DOMAIN-CONTAINING PROTEIN"/>
    <property type="match status" value="1"/>
</dbReference>
<comment type="caution">
    <text evidence="2">The sequence shown here is derived from an EMBL/GenBank/DDBJ whole genome shotgun (WGS) entry which is preliminary data.</text>
</comment>
<feature type="chain" id="PRO_5040126309" evidence="1">
    <location>
        <begin position="20"/>
        <end position="182"/>
    </location>
</feature>
<accession>A0A9P8VJ88</accession>